<keyword evidence="3 6" id="KW-0812">Transmembrane</keyword>
<keyword evidence="9" id="KW-1185">Reference proteome</keyword>
<comment type="caution">
    <text evidence="8">The sequence shown here is derived from an EMBL/GenBank/DDBJ whole genome shotgun (WGS) entry which is preliminary data.</text>
</comment>
<dbReference type="InterPro" id="IPR052984">
    <property type="entry name" value="UPF0421"/>
</dbReference>
<dbReference type="Pfam" id="PF11728">
    <property type="entry name" value="ArAE_1_C"/>
    <property type="match status" value="1"/>
</dbReference>
<evidence type="ECO:0000256" key="4">
    <source>
        <dbReference type="ARBA" id="ARBA00022989"/>
    </source>
</evidence>
<evidence type="ECO:0000256" key="5">
    <source>
        <dbReference type="ARBA" id="ARBA00023136"/>
    </source>
</evidence>
<dbReference type="PANTHER" id="PTHR40064">
    <property type="entry name" value="MEMBRANE PROTEIN-RELATED"/>
    <property type="match status" value="1"/>
</dbReference>
<dbReference type="InterPro" id="IPR021062">
    <property type="entry name" value="ArAE_1_C"/>
</dbReference>
<feature type="transmembrane region" description="Helical" evidence="6">
    <location>
        <begin position="113"/>
        <end position="139"/>
    </location>
</feature>
<dbReference type="AlphaFoldDB" id="A0A7X0RKJ5"/>
<proteinExistence type="predicted"/>
<evidence type="ECO:0000256" key="2">
    <source>
        <dbReference type="ARBA" id="ARBA00022475"/>
    </source>
</evidence>
<keyword evidence="2" id="KW-1003">Cell membrane</keyword>
<dbReference type="EMBL" id="JACJVP010000001">
    <property type="protein sequence ID" value="MBB6669140.1"/>
    <property type="molecule type" value="Genomic_DNA"/>
</dbReference>
<evidence type="ECO:0000256" key="3">
    <source>
        <dbReference type="ARBA" id="ARBA00022692"/>
    </source>
</evidence>
<evidence type="ECO:0000256" key="6">
    <source>
        <dbReference type="SAM" id="Phobius"/>
    </source>
</evidence>
<feature type="transmembrane region" description="Helical" evidence="6">
    <location>
        <begin position="50"/>
        <end position="67"/>
    </location>
</feature>
<evidence type="ECO:0000313" key="8">
    <source>
        <dbReference type="EMBL" id="MBB6669140.1"/>
    </source>
</evidence>
<reference evidence="8 9" key="1">
    <citation type="submission" date="2020-08" db="EMBL/GenBank/DDBJ databases">
        <title>Cohnella phylogeny.</title>
        <authorList>
            <person name="Dunlap C."/>
        </authorList>
    </citation>
    <scope>NUCLEOTIDE SEQUENCE [LARGE SCALE GENOMIC DNA]</scope>
    <source>
        <strain evidence="8 9">DSM 28246</strain>
    </source>
</reference>
<sequence length="332" mass="37682">MGLRVMKTAIATLTAIYAAMLLNVDNPQAAGILAILGVDTTRWRGLKTVFARFAASLVGLVIASALFDAIGFHIWVLGLFILIAFPLLTRFGLKEGIVTGSVIVFHLFARGEVSVDAILTELKLLSIGLGWATFFNLVYMPREKRTLAVLRDKTERLFAAVFVELARFLRDPGALWSGDEMLQAEAAIDEGIEVAQRSRENRLIWRSKNNRLVLQDEPWLLYFHMRRSQLESIQLMMELVAFVSHRVPQAESIARLFDTLTDDVRSDYYEGKTEQALDALETQFRAMPLPATRDEFETRAALLQLCRELRRYLTIARREKKRRSPQATAHIQ</sequence>
<evidence type="ECO:0000259" key="7">
    <source>
        <dbReference type="Pfam" id="PF11728"/>
    </source>
</evidence>
<protein>
    <submittedName>
        <fullName evidence="8">Aromatic acid exporter family protein</fullName>
    </submittedName>
</protein>
<name>A0A7X0RKJ5_9BACL</name>
<evidence type="ECO:0000256" key="1">
    <source>
        <dbReference type="ARBA" id="ARBA00004651"/>
    </source>
</evidence>
<gene>
    <name evidence="8" type="ORF">H7C19_00405</name>
</gene>
<dbReference type="InterPro" id="IPR038323">
    <property type="entry name" value="ArAE_1_C_sf"/>
</dbReference>
<dbReference type="Pfam" id="PF06081">
    <property type="entry name" value="ArAE_1"/>
    <property type="match status" value="1"/>
</dbReference>
<dbReference type="Proteomes" id="UP000547209">
    <property type="component" value="Unassembled WGS sequence"/>
</dbReference>
<feature type="transmembrane region" description="Helical" evidence="6">
    <location>
        <begin position="74"/>
        <end position="93"/>
    </location>
</feature>
<dbReference type="InterPro" id="IPR010343">
    <property type="entry name" value="ArAE_1"/>
</dbReference>
<feature type="domain" description="Putative aromatic acid exporter C-terminal" evidence="7">
    <location>
        <begin position="147"/>
        <end position="315"/>
    </location>
</feature>
<dbReference type="PANTHER" id="PTHR40064:SF1">
    <property type="entry name" value="MEMBRANE PROTEIN"/>
    <property type="match status" value="1"/>
</dbReference>
<dbReference type="Gene3D" id="1.20.120.940">
    <property type="entry name" value="Putative aromatic acid exporter, C-terminal domain"/>
    <property type="match status" value="1"/>
</dbReference>
<accession>A0A7X0RKJ5</accession>
<keyword evidence="4 6" id="KW-1133">Transmembrane helix</keyword>
<comment type="subcellular location">
    <subcellularLocation>
        <location evidence="1">Cell membrane</location>
        <topology evidence="1">Multi-pass membrane protein</topology>
    </subcellularLocation>
</comment>
<organism evidence="8 9">
    <name type="scientific">Cohnella nanjingensis</name>
    <dbReference type="NCBI Taxonomy" id="1387779"/>
    <lineage>
        <taxon>Bacteria</taxon>
        <taxon>Bacillati</taxon>
        <taxon>Bacillota</taxon>
        <taxon>Bacilli</taxon>
        <taxon>Bacillales</taxon>
        <taxon>Paenibacillaceae</taxon>
        <taxon>Cohnella</taxon>
    </lineage>
</organism>
<keyword evidence="5 6" id="KW-0472">Membrane</keyword>
<dbReference type="GO" id="GO:0005886">
    <property type="term" value="C:plasma membrane"/>
    <property type="evidence" value="ECO:0007669"/>
    <property type="project" value="UniProtKB-SubCell"/>
</dbReference>
<evidence type="ECO:0000313" key="9">
    <source>
        <dbReference type="Proteomes" id="UP000547209"/>
    </source>
</evidence>